<dbReference type="RefSeq" id="WP_194701669.1">
    <property type="nucleotide sequence ID" value="NZ_JADKNH010000005.1"/>
</dbReference>
<proteinExistence type="predicted"/>
<dbReference type="SUPFAM" id="SSF111283">
    <property type="entry name" value="Putative modulator of DNA gyrase, PmbA/TldD"/>
    <property type="match status" value="1"/>
</dbReference>
<name>A0ABR9ZV28_9FIRM</name>
<dbReference type="PANTHER" id="PTHR43421">
    <property type="entry name" value="METALLOPROTEASE PMBA"/>
    <property type="match status" value="1"/>
</dbReference>
<gene>
    <name evidence="2" type="ORF">ISU02_09925</name>
</gene>
<dbReference type="InterPro" id="IPR047657">
    <property type="entry name" value="PmbA"/>
</dbReference>
<sequence>MIPLKSYEEALLNLPVEIKEAEINAEEHEQVAYKSKWGSITSTNSSELTALYVRATGEKTGYAYTENLNESGETVIERAYKNGIYIETPSVDLLNDQTTAYFKSDVATKGKTGLNIGELPKMDLEIIKAQVLRFDRCAHKLPNLVDYSVTLCVDQFKSRVINSKGVDISSAYQVWHYEVEVTCEYEDKRYDGSYSGNVSSFELMDFNEAVMKAHEMILNQYAEGQMVSGTYPVLLDSRVVINILTTAWQLFSGPKYFEGSSALSDKLGQHIGASVLSIEDANRHPLTGYKYAFDSEGTPCQVHRIVEQGKFIGLLHNLRSAASMGTQSTGNAGRVALLTGSIPTDIIVTPRIIYVVPSQKSKETLLEEMISGVYITDSSDIFHSINIGSGDFSIPCSGMVVKGGLAAQSVRSLTLNGNLLDLFRHIKSVGNDLKIEPFLLKSYCIGAPSVLVDRLNISCK</sequence>
<organism evidence="2 3">
    <name type="scientific">Fusibacter ferrireducens</name>
    <dbReference type="NCBI Taxonomy" id="2785058"/>
    <lineage>
        <taxon>Bacteria</taxon>
        <taxon>Bacillati</taxon>
        <taxon>Bacillota</taxon>
        <taxon>Clostridia</taxon>
        <taxon>Eubacteriales</taxon>
        <taxon>Eubacteriales Family XII. Incertae Sedis</taxon>
        <taxon>Fusibacter</taxon>
    </lineage>
</organism>
<dbReference type="PANTHER" id="PTHR43421:SF1">
    <property type="entry name" value="METALLOPROTEASE PMBA"/>
    <property type="match status" value="1"/>
</dbReference>
<reference evidence="2 3" key="1">
    <citation type="submission" date="2020-11" db="EMBL/GenBank/DDBJ databases">
        <title>Fusibacter basophilias sp. nov.</title>
        <authorList>
            <person name="Qiu D."/>
        </authorList>
    </citation>
    <scope>NUCLEOTIDE SEQUENCE [LARGE SCALE GENOMIC DNA]</scope>
    <source>
        <strain evidence="2 3">Q10-2</strain>
    </source>
</reference>
<protein>
    <submittedName>
        <fullName evidence="2">TldD/PmbA family protein</fullName>
    </submittedName>
</protein>
<evidence type="ECO:0000313" key="2">
    <source>
        <dbReference type="EMBL" id="MBF4693439.1"/>
    </source>
</evidence>
<accession>A0ABR9ZV28</accession>
<evidence type="ECO:0000259" key="1">
    <source>
        <dbReference type="Pfam" id="PF19289"/>
    </source>
</evidence>
<comment type="caution">
    <text evidence="2">The sequence shown here is derived from an EMBL/GenBank/DDBJ whole genome shotgun (WGS) entry which is preliminary data.</text>
</comment>
<dbReference type="InterPro" id="IPR035068">
    <property type="entry name" value="TldD/PmbA_N"/>
</dbReference>
<dbReference type="InterPro" id="IPR045569">
    <property type="entry name" value="Metalloprtase-TldD/E_C"/>
</dbReference>
<feature type="domain" description="Metalloprotease TldD/E C-terminal" evidence="1">
    <location>
        <begin position="228"/>
        <end position="458"/>
    </location>
</feature>
<dbReference type="Gene3D" id="3.30.2290.10">
    <property type="entry name" value="PmbA/TldD superfamily"/>
    <property type="match status" value="1"/>
</dbReference>
<evidence type="ECO:0000313" key="3">
    <source>
        <dbReference type="Proteomes" id="UP000614200"/>
    </source>
</evidence>
<dbReference type="Pfam" id="PF19289">
    <property type="entry name" value="PmbA_TldD_3rd"/>
    <property type="match status" value="1"/>
</dbReference>
<dbReference type="EMBL" id="JADKNH010000005">
    <property type="protein sequence ID" value="MBF4693439.1"/>
    <property type="molecule type" value="Genomic_DNA"/>
</dbReference>
<keyword evidence="3" id="KW-1185">Reference proteome</keyword>
<dbReference type="Proteomes" id="UP000614200">
    <property type="component" value="Unassembled WGS sequence"/>
</dbReference>
<dbReference type="InterPro" id="IPR036059">
    <property type="entry name" value="TldD/PmbA_sf"/>
</dbReference>